<dbReference type="InterPro" id="IPR036069">
    <property type="entry name" value="DUF34/NIF3_sf"/>
</dbReference>
<keyword evidence="3" id="KW-1185">Reference proteome</keyword>
<sequence length="114" mass="12319">MSSEQIPDRYKLIFFVPNPNAEECKEAVFAAGAGVFSGGKYTHACFQTKGQGQFKPGQGAAPAIGAVGELELVEETKVEVMCAGRSVMLQAVEALVKAHPYEEVAYEVYKMENV</sequence>
<dbReference type="PANTHER" id="PTHR41774:SF1">
    <property type="entry name" value="NGG1P INTERACTING FACTOR NIF3"/>
    <property type="match status" value="1"/>
</dbReference>
<name>A0A1L9R827_ASPWE</name>
<dbReference type="EMBL" id="KV878216">
    <property type="protein sequence ID" value="OJJ31069.1"/>
    <property type="molecule type" value="Genomic_DNA"/>
</dbReference>
<accession>A0A1L9R827</accession>
<organism evidence="2 3">
    <name type="scientific">Aspergillus wentii DTO 134E9</name>
    <dbReference type="NCBI Taxonomy" id="1073089"/>
    <lineage>
        <taxon>Eukaryota</taxon>
        <taxon>Fungi</taxon>
        <taxon>Dikarya</taxon>
        <taxon>Ascomycota</taxon>
        <taxon>Pezizomycotina</taxon>
        <taxon>Eurotiomycetes</taxon>
        <taxon>Eurotiomycetidae</taxon>
        <taxon>Eurotiales</taxon>
        <taxon>Aspergillaceae</taxon>
        <taxon>Aspergillus</taxon>
        <taxon>Aspergillus subgen. Cremei</taxon>
    </lineage>
</organism>
<protein>
    <recommendedName>
        <fullName evidence="1">ATP phosphoribosyltransferase</fullName>
    </recommendedName>
</protein>
<dbReference type="GeneID" id="63744805"/>
<dbReference type="Gene3D" id="3.30.70.120">
    <property type="match status" value="1"/>
</dbReference>
<dbReference type="PANTHER" id="PTHR41774">
    <property type="match status" value="1"/>
</dbReference>
<dbReference type="SUPFAM" id="SSF102705">
    <property type="entry name" value="NIF3 (NGG1p interacting factor 3)-like"/>
    <property type="match status" value="1"/>
</dbReference>
<reference evidence="3" key="1">
    <citation type="journal article" date="2017" name="Genome Biol.">
        <title>Comparative genomics reveals high biological diversity and specific adaptations in the industrially and medically important fungal genus Aspergillus.</title>
        <authorList>
            <person name="de Vries R.P."/>
            <person name="Riley R."/>
            <person name="Wiebenga A."/>
            <person name="Aguilar-Osorio G."/>
            <person name="Amillis S."/>
            <person name="Uchima C.A."/>
            <person name="Anderluh G."/>
            <person name="Asadollahi M."/>
            <person name="Askin M."/>
            <person name="Barry K."/>
            <person name="Battaglia E."/>
            <person name="Bayram O."/>
            <person name="Benocci T."/>
            <person name="Braus-Stromeyer S.A."/>
            <person name="Caldana C."/>
            <person name="Canovas D."/>
            <person name="Cerqueira G.C."/>
            <person name="Chen F."/>
            <person name="Chen W."/>
            <person name="Choi C."/>
            <person name="Clum A."/>
            <person name="Dos Santos R.A."/>
            <person name="Damasio A.R."/>
            <person name="Diallinas G."/>
            <person name="Emri T."/>
            <person name="Fekete E."/>
            <person name="Flipphi M."/>
            <person name="Freyberg S."/>
            <person name="Gallo A."/>
            <person name="Gournas C."/>
            <person name="Habgood R."/>
            <person name="Hainaut M."/>
            <person name="Harispe M.L."/>
            <person name="Henrissat B."/>
            <person name="Hilden K.S."/>
            <person name="Hope R."/>
            <person name="Hossain A."/>
            <person name="Karabika E."/>
            <person name="Karaffa L."/>
            <person name="Karanyi Z."/>
            <person name="Krasevec N."/>
            <person name="Kuo A."/>
            <person name="Kusch H."/>
            <person name="LaButti K."/>
            <person name="Lagendijk E.L."/>
            <person name="Lapidus A."/>
            <person name="Levasseur A."/>
            <person name="Lindquist E."/>
            <person name="Lipzen A."/>
            <person name="Logrieco A.F."/>
            <person name="MacCabe A."/>
            <person name="Maekelae M.R."/>
            <person name="Malavazi I."/>
            <person name="Melin P."/>
            <person name="Meyer V."/>
            <person name="Mielnichuk N."/>
            <person name="Miskei M."/>
            <person name="Molnar A.P."/>
            <person name="Mule G."/>
            <person name="Ngan C.Y."/>
            <person name="Orejas M."/>
            <person name="Orosz E."/>
            <person name="Ouedraogo J.P."/>
            <person name="Overkamp K.M."/>
            <person name="Park H.-S."/>
            <person name="Perrone G."/>
            <person name="Piumi F."/>
            <person name="Punt P.J."/>
            <person name="Ram A.F."/>
            <person name="Ramon A."/>
            <person name="Rauscher S."/>
            <person name="Record E."/>
            <person name="Riano-Pachon D.M."/>
            <person name="Robert V."/>
            <person name="Roehrig J."/>
            <person name="Ruller R."/>
            <person name="Salamov A."/>
            <person name="Salih N.S."/>
            <person name="Samson R.A."/>
            <person name="Sandor E."/>
            <person name="Sanguinetti M."/>
            <person name="Schuetze T."/>
            <person name="Sepcic K."/>
            <person name="Shelest E."/>
            <person name="Sherlock G."/>
            <person name="Sophianopoulou V."/>
            <person name="Squina F.M."/>
            <person name="Sun H."/>
            <person name="Susca A."/>
            <person name="Todd R.B."/>
            <person name="Tsang A."/>
            <person name="Unkles S.E."/>
            <person name="van de Wiele N."/>
            <person name="van Rossen-Uffink D."/>
            <person name="Oliveira J.V."/>
            <person name="Vesth T.C."/>
            <person name="Visser J."/>
            <person name="Yu J.-H."/>
            <person name="Zhou M."/>
            <person name="Andersen M.R."/>
            <person name="Archer D.B."/>
            <person name="Baker S.E."/>
            <person name="Benoit I."/>
            <person name="Brakhage A.A."/>
            <person name="Braus G.H."/>
            <person name="Fischer R."/>
            <person name="Frisvad J.C."/>
            <person name="Goldman G.H."/>
            <person name="Houbraken J."/>
            <person name="Oakley B."/>
            <person name="Pocsi I."/>
            <person name="Scazzocchio C."/>
            <person name="Seiboth B."/>
            <person name="vanKuyk P.A."/>
            <person name="Wortman J."/>
            <person name="Dyer P.S."/>
            <person name="Grigoriev I.V."/>
        </authorList>
    </citation>
    <scope>NUCLEOTIDE SEQUENCE [LARGE SCALE GENOMIC DNA]</scope>
    <source>
        <strain evidence="3">DTO 134E9</strain>
    </source>
</reference>
<dbReference type="VEuPathDB" id="FungiDB:ASPWEDRAFT_119954"/>
<dbReference type="STRING" id="1073089.A0A1L9R827"/>
<evidence type="ECO:0000313" key="3">
    <source>
        <dbReference type="Proteomes" id="UP000184383"/>
    </source>
</evidence>
<gene>
    <name evidence="2" type="ORF">ASPWEDRAFT_119954</name>
</gene>
<dbReference type="RefSeq" id="XP_040684746.1">
    <property type="nucleotide sequence ID" value="XM_040828957.1"/>
</dbReference>
<dbReference type="InterPro" id="IPR015867">
    <property type="entry name" value="N-reg_PII/ATP_PRibTrfase_C"/>
</dbReference>
<evidence type="ECO:0000313" key="2">
    <source>
        <dbReference type="EMBL" id="OJJ31069.1"/>
    </source>
</evidence>
<dbReference type="Proteomes" id="UP000184383">
    <property type="component" value="Unassembled WGS sequence"/>
</dbReference>
<dbReference type="AlphaFoldDB" id="A0A1L9R827"/>
<proteinExistence type="predicted"/>
<dbReference type="OrthoDB" id="15981at2759"/>
<evidence type="ECO:0000256" key="1">
    <source>
        <dbReference type="ARBA" id="ARBA00020998"/>
    </source>
</evidence>